<accession>L9YTK1</accession>
<dbReference type="EMBL" id="AOIJ01000061">
    <property type="protein sequence ID" value="ELY77464.1"/>
    <property type="molecule type" value="Genomic_DNA"/>
</dbReference>
<dbReference type="Proteomes" id="UP000011592">
    <property type="component" value="Unassembled WGS sequence"/>
</dbReference>
<evidence type="ECO:0000313" key="2">
    <source>
        <dbReference type="EMBL" id="ELY77464.1"/>
    </source>
</evidence>
<evidence type="ECO:0000256" key="1">
    <source>
        <dbReference type="SAM" id="MobiDB-lite"/>
    </source>
</evidence>
<gene>
    <name evidence="2" type="ORF">C486_15209</name>
</gene>
<proteinExistence type="predicted"/>
<feature type="region of interest" description="Disordered" evidence="1">
    <location>
        <begin position="1"/>
        <end position="92"/>
    </location>
</feature>
<comment type="caution">
    <text evidence="2">The sequence shown here is derived from an EMBL/GenBank/DDBJ whole genome shotgun (WGS) entry which is preliminary data.</text>
</comment>
<organism evidence="2 3">
    <name type="scientific">Natrinema gari JCM 14663</name>
    <dbReference type="NCBI Taxonomy" id="1230459"/>
    <lineage>
        <taxon>Archaea</taxon>
        <taxon>Methanobacteriati</taxon>
        <taxon>Methanobacteriota</taxon>
        <taxon>Stenosarchaea group</taxon>
        <taxon>Halobacteria</taxon>
        <taxon>Halobacteriales</taxon>
        <taxon>Natrialbaceae</taxon>
        <taxon>Natrinema</taxon>
    </lineage>
</organism>
<evidence type="ECO:0000313" key="3">
    <source>
        <dbReference type="Proteomes" id="UP000011592"/>
    </source>
</evidence>
<name>L9YTK1_9EURY</name>
<keyword evidence="3" id="KW-1185">Reference proteome</keyword>
<dbReference type="AlphaFoldDB" id="L9YTK1"/>
<protein>
    <submittedName>
        <fullName evidence="2">Uncharacterized protein</fullName>
    </submittedName>
</protein>
<reference evidence="2 3" key="1">
    <citation type="journal article" date="2014" name="PLoS Genet.">
        <title>Phylogenetically driven sequencing of extremely halophilic archaea reveals strategies for static and dynamic osmo-response.</title>
        <authorList>
            <person name="Becker E.A."/>
            <person name="Seitzer P.M."/>
            <person name="Tritt A."/>
            <person name="Larsen D."/>
            <person name="Krusor M."/>
            <person name="Yao A.I."/>
            <person name="Wu D."/>
            <person name="Madern D."/>
            <person name="Eisen J.A."/>
            <person name="Darling A.E."/>
            <person name="Facciotti M.T."/>
        </authorList>
    </citation>
    <scope>NUCLEOTIDE SEQUENCE [LARGE SCALE GENOMIC DNA]</scope>
    <source>
        <strain evidence="2 3">JCM 14663</strain>
    </source>
</reference>
<sequence>MAAFSTRSRERAWASRSRSRPPGDRSAPRPRGVRRYRNRAPSDSIERYDGTSFYDSAPSDGATVAVEPPAVPEATTPFGATVPTDVDYQTHE</sequence>